<keyword evidence="1" id="KW-0812">Transmembrane</keyword>
<dbReference type="AlphaFoldDB" id="A0A518EL70"/>
<organism evidence="2 3">
    <name type="scientific">Saltatorellus ferox</name>
    <dbReference type="NCBI Taxonomy" id="2528018"/>
    <lineage>
        <taxon>Bacteria</taxon>
        <taxon>Pseudomonadati</taxon>
        <taxon>Planctomycetota</taxon>
        <taxon>Planctomycetia</taxon>
        <taxon>Planctomycetia incertae sedis</taxon>
        <taxon>Saltatorellus</taxon>
    </lineage>
</organism>
<evidence type="ECO:0000313" key="2">
    <source>
        <dbReference type="EMBL" id="QDV04845.1"/>
    </source>
</evidence>
<dbReference type="EMBL" id="CP036434">
    <property type="protein sequence ID" value="QDV04845.1"/>
    <property type="molecule type" value="Genomic_DNA"/>
</dbReference>
<reference evidence="2 3" key="1">
    <citation type="submission" date="2019-02" db="EMBL/GenBank/DDBJ databases">
        <title>Deep-cultivation of Planctomycetes and their phenomic and genomic characterization uncovers novel biology.</title>
        <authorList>
            <person name="Wiegand S."/>
            <person name="Jogler M."/>
            <person name="Boedeker C."/>
            <person name="Pinto D."/>
            <person name="Vollmers J."/>
            <person name="Rivas-Marin E."/>
            <person name="Kohn T."/>
            <person name="Peeters S.H."/>
            <person name="Heuer A."/>
            <person name="Rast P."/>
            <person name="Oberbeckmann S."/>
            <person name="Bunk B."/>
            <person name="Jeske O."/>
            <person name="Meyerdierks A."/>
            <person name="Storesund J.E."/>
            <person name="Kallscheuer N."/>
            <person name="Luecker S."/>
            <person name="Lage O.M."/>
            <person name="Pohl T."/>
            <person name="Merkel B.J."/>
            <person name="Hornburger P."/>
            <person name="Mueller R.-W."/>
            <person name="Bruemmer F."/>
            <person name="Labrenz M."/>
            <person name="Spormann A.M."/>
            <person name="Op den Camp H."/>
            <person name="Overmann J."/>
            <person name="Amann R."/>
            <person name="Jetten M.S.M."/>
            <person name="Mascher T."/>
            <person name="Medema M.H."/>
            <person name="Devos D.P."/>
            <person name="Kaster A.-K."/>
            <person name="Ovreas L."/>
            <person name="Rohde M."/>
            <person name="Galperin M.Y."/>
            <person name="Jogler C."/>
        </authorList>
    </citation>
    <scope>NUCLEOTIDE SEQUENCE [LARGE SCALE GENOMIC DNA]</scope>
    <source>
        <strain evidence="2 3">Poly30</strain>
    </source>
</reference>
<evidence type="ECO:0000313" key="3">
    <source>
        <dbReference type="Proteomes" id="UP000320390"/>
    </source>
</evidence>
<keyword evidence="1" id="KW-0472">Membrane</keyword>
<accession>A0A518EL70</accession>
<dbReference type="RefSeq" id="WP_419190830.1">
    <property type="nucleotide sequence ID" value="NZ_CP036434.1"/>
</dbReference>
<keyword evidence="3" id="KW-1185">Reference proteome</keyword>
<protein>
    <recommendedName>
        <fullName evidence="4">DUF4235 domain-containing protein</fullName>
    </recommendedName>
</protein>
<dbReference type="InterPro" id="IPR025329">
    <property type="entry name" value="DUF4235"/>
</dbReference>
<dbReference type="Proteomes" id="UP000320390">
    <property type="component" value="Chromosome"/>
</dbReference>
<proteinExistence type="predicted"/>
<feature type="transmembrane region" description="Helical" evidence="1">
    <location>
        <begin position="56"/>
        <end position="73"/>
    </location>
</feature>
<name>A0A518EL70_9BACT</name>
<evidence type="ECO:0008006" key="4">
    <source>
        <dbReference type="Google" id="ProtNLM"/>
    </source>
</evidence>
<keyword evidence="1" id="KW-1133">Transmembrane helix</keyword>
<sequence>MKHSSQSQAWTLGAALIGTMAGLATRRLMAEAWEATQDNPPPANPAAEDVTWGDALTWAAVSGLAVAVARVFAKRSVSNAWKRRHREPTVEWTRSELL</sequence>
<gene>
    <name evidence="2" type="ORF">Poly30_03390</name>
</gene>
<dbReference type="Pfam" id="PF14019">
    <property type="entry name" value="DUF4235"/>
    <property type="match status" value="1"/>
</dbReference>
<evidence type="ECO:0000256" key="1">
    <source>
        <dbReference type="SAM" id="Phobius"/>
    </source>
</evidence>